<dbReference type="Gene3D" id="3.60.10.10">
    <property type="entry name" value="Endonuclease/exonuclease/phosphatase"/>
    <property type="match status" value="1"/>
</dbReference>
<evidence type="ECO:0008006" key="3">
    <source>
        <dbReference type="Google" id="ProtNLM"/>
    </source>
</evidence>
<sequence length="195" mass="22933">MKQYLKSLSKKQEHIFDLQWKNKVKEGRRYGGIGWLIKNGLNLVHEVKFTNERISHLELENIIVIGVYLTSNDSSQKSLNEHIYDLVTLENLILSLSNGEKEILIIGDFNSDPLRSKKFDRQLFELMIDQDLEVLDLKFNQSVDFTYHNIEPNKDKTKDTIPKLNWNNINVQIEYQTILEKRLKGLKFIDKLKSV</sequence>
<proteinExistence type="predicted"/>
<comment type="caution">
    <text evidence="1">The sequence shown here is derived from an EMBL/GenBank/DDBJ whole genome shotgun (WGS) entry which is preliminary data.</text>
</comment>
<dbReference type="Proteomes" id="UP000276133">
    <property type="component" value="Unassembled WGS sequence"/>
</dbReference>
<name>A0A3M7Q7V5_BRAPC</name>
<protein>
    <recommendedName>
        <fullName evidence="3">Endonuclease/exonuclease/phosphatase domain-containing protein</fullName>
    </recommendedName>
</protein>
<evidence type="ECO:0000313" key="1">
    <source>
        <dbReference type="EMBL" id="RNA07486.1"/>
    </source>
</evidence>
<dbReference type="EMBL" id="REGN01007025">
    <property type="protein sequence ID" value="RNA07486.1"/>
    <property type="molecule type" value="Genomic_DNA"/>
</dbReference>
<gene>
    <name evidence="1" type="ORF">BpHYR1_013432</name>
</gene>
<dbReference type="SUPFAM" id="SSF56219">
    <property type="entry name" value="DNase I-like"/>
    <property type="match status" value="1"/>
</dbReference>
<accession>A0A3M7Q7V5</accession>
<reference evidence="1 2" key="1">
    <citation type="journal article" date="2018" name="Sci. Rep.">
        <title>Genomic signatures of local adaptation to the degree of environmental predictability in rotifers.</title>
        <authorList>
            <person name="Franch-Gras L."/>
            <person name="Hahn C."/>
            <person name="Garcia-Roger E.M."/>
            <person name="Carmona M.J."/>
            <person name="Serra M."/>
            <person name="Gomez A."/>
        </authorList>
    </citation>
    <scope>NUCLEOTIDE SEQUENCE [LARGE SCALE GENOMIC DNA]</scope>
    <source>
        <strain evidence="1">HYR1</strain>
    </source>
</reference>
<dbReference type="InterPro" id="IPR036691">
    <property type="entry name" value="Endo/exonu/phosph_ase_sf"/>
</dbReference>
<dbReference type="AlphaFoldDB" id="A0A3M7Q7V5"/>
<keyword evidence="2" id="KW-1185">Reference proteome</keyword>
<organism evidence="1 2">
    <name type="scientific">Brachionus plicatilis</name>
    <name type="common">Marine rotifer</name>
    <name type="synonym">Brachionus muelleri</name>
    <dbReference type="NCBI Taxonomy" id="10195"/>
    <lineage>
        <taxon>Eukaryota</taxon>
        <taxon>Metazoa</taxon>
        <taxon>Spiralia</taxon>
        <taxon>Gnathifera</taxon>
        <taxon>Rotifera</taxon>
        <taxon>Eurotatoria</taxon>
        <taxon>Monogononta</taxon>
        <taxon>Pseudotrocha</taxon>
        <taxon>Ploima</taxon>
        <taxon>Brachionidae</taxon>
        <taxon>Brachionus</taxon>
    </lineage>
</organism>
<evidence type="ECO:0000313" key="2">
    <source>
        <dbReference type="Proteomes" id="UP000276133"/>
    </source>
</evidence>